<reference evidence="7 8" key="1">
    <citation type="submission" date="2020-03" db="EMBL/GenBank/DDBJ databases">
        <title>Draft Genome Sequence of Cudoniella acicularis.</title>
        <authorList>
            <person name="Buettner E."/>
            <person name="Kellner H."/>
        </authorList>
    </citation>
    <scope>NUCLEOTIDE SEQUENCE [LARGE SCALE GENOMIC DNA]</scope>
    <source>
        <strain evidence="7 8">DSM 108380</strain>
    </source>
</reference>
<keyword evidence="8" id="KW-1185">Reference proteome</keyword>
<keyword evidence="5" id="KW-0804">Transcription</keyword>
<keyword evidence="1" id="KW-0479">Metal-binding</keyword>
<dbReference type="GO" id="GO:0003677">
    <property type="term" value="F:DNA binding"/>
    <property type="evidence" value="ECO:0007669"/>
    <property type="project" value="UniProtKB-KW"/>
</dbReference>
<comment type="caution">
    <text evidence="7">The sequence shown here is derived from an EMBL/GenBank/DDBJ whole genome shotgun (WGS) entry which is preliminary data.</text>
</comment>
<evidence type="ECO:0000256" key="3">
    <source>
        <dbReference type="ARBA" id="ARBA00023015"/>
    </source>
</evidence>
<gene>
    <name evidence="7" type="ORF">G7Y89_g9256</name>
</gene>
<keyword evidence="4" id="KW-0238">DNA-binding</keyword>
<organism evidence="7 8">
    <name type="scientific">Cudoniella acicularis</name>
    <dbReference type="NCBI Taxonomy" id="354080"/>
    <lineage>
        <taxon>Eukaryota</taxon>
        <taxon>Fungi</taxon>
        <taxon>Dikarya</taxon>
        <taxon>Ascomycota</taxon>
        <taxon>Pezizomycotina</taxon>
        <taxon>Leotiomycetes</taxon>
        <taxon>Helotiales</taxon>
        <taxon>Tricladiaceae</taxon>
        <taxon>Cudoniella</taxon>
    </lineage>
</organism>
<keyword evidence="6" id="KW-0539">Nucleus</keyword>
<accession>A0A8H4RH81</accession>
<name>A0A8H4RH81_9HELO</name>
<evidence type="ECO:0000256" key="1">
    <source>
        <dbReference type="ARBA" id="ARBA00022723"/>
    </source>
</evidence>
<proteinExistence type="predicted"/>
<dbReference type="PANTHER" id="PTHR36206">
    <property type="entry name" value="ASPERCRYPTIN BIOSYNTHESIS CLUSTER-SPECIFIC TRANSCRIPTION REGULATOR ATNN-RELATED"/>
    <property type="match status" value="1"/>
</dbReference>
<dbReference type="EMBL" id="JAAMPI010000748">
    <property type="protein sequence ID" value="KAF4628893.1"/>
    <property type="molecule type" value="Genomic_DNA"/>
</dbReference>
<keyword evidence="2" id="KW-0862">Zinc</keyword>
<protein>
    <submittedName>
        <fullName evidence="7">Uncharacterized protein</fullName>
    </submittedName>
</protein>
<evidence type="ECO:0000256" key="6">
    <source>
        <dbReference type="ARBA" id="ARBA00023242"/>
    </source>
</evidence>
<keyword evidence="3" id="KW-0805">Transcription regulation</keyword>
<dbReference type="InterPro" id="IPR052360">
    <property type="entry name" value="Transcr_Regulatory_Proteins"/>
</dbReference>
<evidence type="ECO:0000313" key="8">
    <source>
        <dbReference type="Proteomes" id="UP000566819"/>
    </source>
</evidence>
<dbReference type="OrthoDB" id="3172332at2759"/>
<evidence type="ECO:0000256" key="5">
    <source>
        <dbReference type="ARBA" id="ARBA00023163"/>
    </source>
</evidence>
<dbReference type="GO" id="GO:0046872">
    <property type="term" value="F:metal ion binding"/>
    <property type="evidence" value="ECO:0007669"/>
    <property type="project" value="UniProtKB-KW"/>
</dbReference>
<dbReference type="PANTHER" id="PTHR36206:SF4">
    <property type="entry name" value="HYPOTHETICAL CONSERVED PROTEIN (EUROFUNG)-RELATED"/>
    <property type="match status" value="1"/>
</dbReference>
<evidence type="ECO:0000256" key="4">
    <source>
        <dbReference type="ARBA" id="ARBA00023125"/>
    </source>
</evidence>
<evidence type="ECO:0000313" key="7">
    <source>
        <dbReference type="EMBL" id="KAF4628893.1"/>
    </source>
</evidence>
<evidence type="ECO:0000256" key="2">
    <source>
        <dbReference type="ARBA" id="ARBA00022833"/>
    </source>
</evidence>
<dbReference type="Proteomes" id="UP000566819">
    <property type="component" value="Unassembled WGS sequence"/>
</dbReference>
<sequence>MDGTVGIFRSGTLLSGGDGERRRHSQRQPSAECNFYSSLLGLAGHLGLQALATDLDIMGFLHLPPTTASPLAGGPSYQVGLLQVGSSQLQVSRVDHGEAKSVDLASATTHKPPSDAVLVPRASETVPFVHHAMIAIGALSKVFKESRDFYSPSSGGRSNTHLMQEFEYALREYRKALQVVKAAMTHGYQDMKHVLLASLLAFCIETLQGHQGPACALALKTLTLLESRKIDYSITGFSTRAASLEAPLYSTRFSSDNPDLFVATRTTSLIDTYRNSTISATILQLQAKMNLVSLAGISFTTEISYDALLPEFCEIIKLASSIHPELIASSQNNVLYHFDVSVLPALYVVASKCRDRPIRD</sequence>
<dbReference type="AlphaFoldDB" id="A0A8H4RH81"/>